<reference evidence="2 3" key="1">
    <citation type="submission" date="2021-03" db="EMBL/GenBank/DDBJ databases">
        <title>Genomic Encyclopedia of Type Strains, Phase IV (KMG-IV): sequencing the most valuable type-strain genomes for metagenomic binning, comparative biology and taxonomic classification.</title>
        <authorList>
            <person name="Goeker M."/>
        </authorList>
    </citation>
    <scope>NUCLEOTIDE SEQUENCE [LARGE SCALE GENOMIC DNA]</scope>
    <source>
        <strain evidence="2 3">DSM 21085</strain>
    </source>
</reference>
<evidence type="ECO:0000256" key="1">
    <source>
        <dbReference type="SAM" id="Phobius"/>
    </source>
</evidence>
<feature type="transmembrane region" description="Helical" evidence="1">
    <location>
        <begin position="93"/>
        <end position="116"/>
    </location>
</feature>
<sequence>MIFLLVSVAVFNLAAILIPKNISWIEIYGTILISIVLHLLIDTFLDLKYDLYGYFDKGVDFKTLIFTFGIYPAVNIIIVNLYPLVHGILSKSLYILILTIFALSYEVALLNVNIFYHNEWRLWYSAIVYPFLLILLFLNRKLLKRLLN</sequence>
<feature type="transmembrane region" description="Helical" evidence="1">
    <location>
        <begin position="21"/>
        <end position="41"/>
    </location>
</feature>
<protein>
    <recommendedName>
        <fullName evidence="4">HXXEE domain-containing protein</fullName>
    </recommendedName>
</protein>
<feature type="transmembrane region" description="Helical" evidence="1">
    <location>
        <begin position="122"/>
        <end position="138"/>
    </location>
</feature>
<name>A0ABS4HCS4_9BACI</name>
<dbReference type="InterPro" id="IPR048147">
    <property type="entry name" value="CBO0543-like"/>
</dbReference>
<evidence type="ECO:0000313" key="3">
    <source>
        <dbReference type="Proteomes" id="UP001519328"/>
    </source>
</evidence>
<keyword evidence="1" id="KW-1133">Transmembrane helix</keyword>
<dbReference type="Proteomes" id="UP001519328">
    <property type="component" value="Unassembled WGS sequence"/>
</dbReference>
<dbReference type="NCBIfam" id="NF041644">
    <property type="entry name" value="CBO0543_fam"/>
    <property type="match status" value="1"/>
</dbReference>
<dbReference type="EMBL" id="JAGGKK010000007">
    <property type="protein sequence ID" value="MBP1948648.1"/>
    <property type="molecule type" value="Genomic_DNA"/>
</dbReference>
<organism evidence="2 3">
    <name type="scientific">Virgibacillus litoralis</name>
    <dbReference type="NCBI Taxonomy" id="578221"/>
    <lineage>
        <taxon>Bacteria</taxon>
        <taxon>Bacillati</taxon>
        <taxon>Bacillota</taxon>
        <taxon>Bacilli</taxon>
        <taxon>Bacillales</taxon>
        <taxon>Bacillaceae</taxon>
        <taxon>Virgibacillus</taxon>
    </lineage>
</organism>
<evidence type="ECO:0000313" key="2">
    <source>
        <dbReference type="EMBL" id="MBP1948648.1"/>
    </source>
</evidence>
<comment type="caution">
    <text evidence="2">The sequence shown here is derived from an EMBL/GenBank/DDBJ whole genome shotgun (WGS) entry which is preliminary data.</text>
</comment>
<keyword evidence="1" id="KW-0812">Transmembrane</keyword>
<keyword evidence="1" id="KW-0472">Membrane</keyword>
<keyword evidence="3" id="KW-1185">Reference proteome</keyword>
<gene>
    <name evidence="2" type="ORF">J2Z82_001584</name>
</gene>
<accession>A0ABS4HCS4</accession>
<dbReference type="RefSeq" id="WP_280922980.1">
    <property type="nucleotide sequence ID" value="NZ_JAGGKK010000007.1"/>
</dbReference>
<evidence type="ECO:0008006" key="4">
    <source>
        <dbReference type="Google" id="ProtNLM"/>
    </source>
</evidence>
<proteinExistence type="predicted"/>
<feature type="transmembrane region" description="Helical" evidence="1">
    <location>
        <begin position="61"/>
        <end position="81"/>
    </location>
</feature>